<name>A0ABV6CNS8_9RHOB</name>
<keyword evidence="1" id="KW-0472">Membrane</keyword>
<evidence type="ECO:0000256" key="1">
    <source>
        <dbReference type="SAM" id="Phobius"/>
    </source>
</evidence>
<reference evidence="2 3" key="1">
    <citation type="submission" date="2024-09" db="EMBL/GenBank/DDBJ databases">
        <authorList>
            <person name="Sun Q."/>
            <person name="Mori K."/>
        </authorList>
    </citation>
    <scope>NUCLEOTIDE SEQUENCE [LARGE SCALE GENOMIC DNA]</scope>
    <source>
        <strain evidence="2 3">CCM 7904</strain>
    </source>
</reference>
<evidence type="ECO:0000313" key="3">
    <source>
        <dbReference type="Proteomes" id="UP001589795"/>
    </source>
</evidence>
<gene>
    <name evidence="2" type="ORF">ACFFIZ_19095</name>
</gene>
<dbReference type="RefSeq" id="WP_265506893.1">
    <property type="nucleotide sequence ID" value="NZ_JAOTBE010000019.1"/>
</dbReference>
<feature type="transmembrane region" description="Helical" evidence="1">
    <location>
        <begin position="52"/>
        <end position="73"/>
    </location>
</feature>
<sequence>MEIFGMGVQGAFAMDLGTAFVTVAVAGLAVWARRGSLALLPPDKPLRSAARWLPGVMRLAAGALIAIVSLMVLV</sequence>
<dbReference type="EMBL" id="JBHLWQ010000184">
    <property type="protein sequence ID" value="MFC0202352.1"/>
    <property type="molecule type" value="Genomic_DNA"/>
</dbReference>
<comment type="caution">
    <text evidence="2">The sequence shown here is derived from an EMBL/GenBank/DDBJ whole genome shotgun (WGS) entry which is preliminary data.</text>
</comment>
<accession>A0ABV6CNS8</accession>
<evidence type="ECO:0000313" key="2">
    <source>
        <dbReference type="EMBL" id="MFC0202352.1"/>
    </source>
</evidence>
<dbReference type="Proteomes" id="UP001589795">
    <property type="component" value="Unassembled WGS sequence"/>
</dbReference>
<feature type="transmembrane region" description="Helical" evidence="1">
    <location>
        <begin position="12"/>
        <end position="32"/>
    </location>
</feature>
<keyword evidence="1" id="KW-0812">Transmembrane</keyword>
<keyword evidence="3" id="KW-1185">Reference proteome</keyword>
<proteinExistence type="predicted"/>
<protein>
    <submittedName>
        <fullName evidence="2">Uncharacterized protein</fullName>
    </submittedName>
</protein>
<keyword evidence="1" id="KW-1133">Transmembrane helix</keyword>
<organism evidence="2 3">
    <name type="scientific">Paracoccus rhizosphaerae</name>
    <dbReference type="NCBI Taxonomy" id="1133347"/>
    <lineage>
        <taxon>Bacteria</taxon>
        <taxon>Pseudomonadati</taxon>
        <taxon>Pseudomonadota</taxon>
        <taxon>Alphaproteobacteria</taxon>
        <taxon>Rhodobacterales</taxon>
        <taxon>Paracoccaceae</taxon>
        <taxon>Paracoccus</taxon>
    </lineage>
</organism>